<dbReference type="InterPro" id="IPR002376">
    <property type="entry name" value="Formyl_transf_N"/>
</dbReference>
<dbReference type="InterPro" id="IPR044135">
    <property type="entry name" value="Met-tRNA-FMT_C"/>
</dbReference>
<dbReference type="Pfam" id="PF00551">
    <property type="entry name" value="Formyl_trans_N"/>
    <property type="match status" value="1"/>
</dbReference>
<comment type="similarity">
    <text evidence="2 8">Belongs to the Fmt family.</text>
</comment>
<dbReference type="Gene3D" id="3.40.50.170">
    <property type="entry name" value="Formyl transferase, N-terminal domain"/>
    <property type="match status" value="1"/>
</dbReference>
<comment type="function">
    <text evidence="1 8">Attaches a formyl group to the free amino group of methionyl-tRNA(fMet). The formyl group appears to play a dual role in the initiator identity of N-formylmethionyl-tRNA by promoting its recognition by IF2 and preventing the misappropriation of this tRNA by the elongation apparatus.</text>
</comment>
<evidence type="ECO:0000256" key="1">
    <source>
        <dbReference type="ARBA" id="ARBA00002606"/>
    </source>
</evidence>
<evidence type="ECO:0000256" key="2">
    <source>
        <dbReference type="ARBA" id="ARBA00010699"/>
    </source>
</evidence>
<dbReference type="SUPFAM" id="SSF50486">
    <property type="entry name" value="FMT C-terminal domain-like"/>
    <property type="match status" value="1"/>
</dbReference>
<dbReference type="GO" id="GO:0004479">
    <property type="term" value="F:methionyl-tRNA formyltransferase activity"/>
    <property type="evidence" value="ECO:0007669"/>
    <property type="project" value="UniProtKB-EC"/>
</dbReference>
<dbReference type="EMBL" id="JARVLH010000001">
    <property type="protein sequence ID" value="MEX5284249.1"/>
    <property type="molecule type" value="Genomic_DNA"/>
</dbReference>
<evidence type="ECO:0000313" key="11">
    <source>
        <dbReference type="EMBL" id="MEX5284249.1"/>
    </source>
</evidence>
<dbReference type="InterPro" id="IPR011034">
    <property type="entry name" value="Formyl_transferase-like_C_sf"/>
</dbReference>
<organism evidence="11 12">
    <name type="scientific">Selenomonas sputigena</name>
    <dbReference type="NCBI Taxonomy" id="69823"/>
    <lineage>
        <taxon>Bacteria</taxon>
        <taxon>Bacillati</taxon>
        <taxon>Bacillota</taxon>
        <taxon>Negativicutes</taxon>
        <taxon>Selenomonadales</taxon>
        <taxon>Selenomonadaceae</taxon>
        <taxon>Selenomonas</taxon>
    </lineage>
</organism>
<dbReference type="EC" id="2.1.2.9" evidence="3 8"/>
<proteinExistence type="inferred from homology"/>
<keyword evidence="6 8" id="KW-0648">Protein biosynthesis</keyword>
<dbReference type="PANTHER" id="PTHR11138:SF5">
    <property type="entry name" value="METHIONYL-TRNA FORMYLTRANSFERASE, MITOCHONDRIAL"/>
    <property type="match status" value="1"/>
</dbReference>
<evidence type="ECO:0000259" key="9">
    <source>
        <dbReference type="Pfam" id="PF00551"/>
    </source>
</evidence>
<accession>A0ABV3X235</accession>
<evidence type="ECO:0000256" key="4">
    <source>
        <dbReference type="ARBA" id="ARBA00016014"/>
    </source>
</evidence>
<gene>
    <name evidence="8 11" type="primary">fmt</name>
    <name evidence="11" type="ORF">QCO44_01145</name>
</gene>
<dbReference type="InterPro" id="IPR041711">
    <property type="entry name" value="Met-tRNA-FMT_N"/>
</dbReference>
<dbReference type="InterPro" id="IPR001555">
    <property type="entry name" value="GART_AS"/>
</dbReference>
<evidence type="ECO:0000256" key="5">
    <source>
        <dbReference type="ARBA" id="ARBA00022679"/>
    </source>
</evidence>
<dbReference type="NCBIfam" id="TIGR00460">
    <property type="entry name" value="fmt"/>
    <property type="match status" value="1"/>
</dbReference>
<feature type="binding site" evidence="8">
    <location>
        <begin position="111"/>
        <end position="114"/>
    </location>
    <ligand>
        <name>(6S)-5,6,7,8-tetrahydrofolate</name>
        <dbReference type="ChEBI" id="CHEBI:57453"/>
    </ligand>
</feature>
<evidence type="ECO:0000313" key="12">
    <source>
        <dbReference type="Proteomes" id="UP001559623"/>
    </source>
</evidence>
<keyword evidence="12" id="KW-1185">Reference proteome</keyword>
<dbReference type="InterPro" id="IPR005794">
    <property type="entry name" value="Fmt"/>
</dbReference>
<dbReference type="InterPro" id="IPR005793">
    <property type="entry name" value="Formyl_trans_C"/>
</dbReference>
<comment type="caution">
    <text evidence="11">The sequence shown here is derived from an EMBL/GenBank/DDBJ whole genome shotgun (WGS) entry which is preliminary data.</text>
</comment>
<dbReference type="InterPro" id="IPR037022">
    <property type="entry name" value="Formyl_trans_C_sf"/>
</dbReference>
<dbReference type="CDD" id="cd08704">
    <property type="entry name" value="Met_tRNA_FMT_C"/>
    <property type="match status" value="1"/>
</dbReference>
<evidence type="ECO:0000259" key="10">
    <source>
        <dbReference type="Pfam" id="PF02911"/>
    </source>
</evidence>
<dbReference type="RefSeq" id="WP_368845970.1">
    <property type="nucleotide sequence ID" value="NZ_CP194411.1"/>
</dbReference>
<dbReference type="PANTHER" id="PTHR11138">
    <property type="entry name" value="METHIONYL-TRNA FORMYLTRANSFERASE"/>
    <property type="match status" value="1"/>
</dbReference>
<sequence length="312" mass="34205">MKKFRVLFMGTPDFAVPCLARLVNIADVIGVVTQPDKPKGRGQRLLPPPIKFFAVEHGLPIYQPIRVKTAEFVGKLKELAPDLIVVVAFGQILSREILSIPRLGCINVHASLLPRYRGAAPIQWAIVRGEKETGITTMFMDEGLDTGDMLLKKSLPITADMTAAELHDKMMELGADVLEKTLTELSTGTLRRIPQDDAASTYAPLLSKSTGHIAWDKSAQEIHDLVRGLNSWPGAYSTLRGKTFKIWRTKVVDGETAVTPGEIISQTKTGLLVAAGRGTLEIIELQAPNGKKMTANDYIRGHGLEIPARFDF</sequence>
<dbReference type="Proteomes" id="UP001559623">
    <property type="component" value="Unassembled WGS sequence"/>
</dbReference>
<dbReference type="HAMAP" id="MF_00182">
    <property type="entry name" value="Formyl_trans"/>
    <property type="match status" value="1"/>
</dbReference>
<feature type="domain" description="Formyl transferase C-terminal" evidence="10">
    <location>
        <begin position="206"/>
        <end position="302"/>
    </location>
</feature>
<evidence type="ECO:0000256" key="6">
    <source>
        <dbReference type="ARBA" id="ARBA00022917"/>
    </source>
</evidence>
<dbReference type="CDD" id="cd08646">
    <property type="entry name" value="FMT_core_Met-tRNA-FMT_N"/>
    <property type="match status" value="1"/>
</dbReference>
<reference evidence="11 12" key="1">
    <citation type="submission" date="2023-04" db="EMBL/GenBank/DDBJ databases">
        <title>Genome Sequence of Selenomonas sputigena ATCC 33150.</title>
        <authorList>
            <person name="Miller D.P."/>
            <person name="Anvari S."/>
            <person name="Polson S.W."/>
            <person name="Macdonald M."/>
            <person name="Mcdowell J.V."/>
        </authorList>
    </citation>
    <scope>NUCLEOTIDE SEQUENCE [LARGE SCALE GENOMIC DNA]</scope>
    <source>
        <strain evidence="11 12">ATCC 33150</strain>
    </source>
</reference>
<dbReference type="SUPFAM" id="SSF53328">
    <property type="entry name" value="Formyltransferase"/>
    <property type="match status" value="1"/>
</dbReference>
<protein>
    <recommendedName>
        <fullName evidence="4 8">Methionyl-tRNA formyltransferase</fullName>
        <ecNumber evidence="3 8">2.1.2.9</ecNumber>
    </recommendedName>
</protein>
<dbReference type="PROSITE" id="PS00373">
    <property type="entry name" value="GART"/>
    <property type="match status" value="1"/>
</dbReference>
<feature type="domain" description="Formyl transferase N-terminal" evidence="9">
    <location>
        <begin position="8"/>
        <end position="179"/>
    </location>
</feature>
<dbReference type="Pfam" id="PF02911">
    <property type="entry name" value="Formyl_trans_C"/>
    <property type="match status" value="1"/>
</dbReference>
<evidence type="ECO:0000256" key="8">
    <source>
        <dbReference type="HAMAP-Rule" id="MF_00182"/>
    </source>
</evidence>
<name>A0ABV3X235_9FIRM</name>
<keyword evidence="5 8" id="KW-0808">Transferase</keyword>
<evidence type="ECO:0000256" key="3">
    <source>
        <dbReference type="ARBA" id="ARBA00012261"/>
    </source>
</evidence>
<dbReference type="Gene3D" id="3.10.25.10">
    <property type="entry name" value="Formyl transferase, C-terminal domain"/>
    <property type="match status" value="1"/>
</dbReference>
<dbReference type="InterPro" id="IPR036477">
    <property type="entry name" value="Formyl_transf_N_sf"/>
</dbReference>
<comment type="catalytic activity">
    <reaction evidence="7 8">
        <text>L-methionyl-tRNA(fMet) + (6R)-10-formyltetrahydrofolate = N-formyl-L-methionyl-tRNA(fMet) + (6S)-5,6,7,8-tetrahydrofolate + H(+)</text>
        <dbReference type="Rhea" id="RHEA:24380"/>
        <dbReference type="Rhea" id="RHEA-COMP:9952"/>
        <dbReference type="Rhea" id="RHEA-COMP:9953"/>
        <dbReference type="ChEBI" id="CHEBI:15378"/>
        <dbReference type="ChEBI" id="CHEBI:57453"/>
        <dbReference type="ChEBI" id="CHEBI:78530"/>
        <dbReference type="ChEBI" id="CHEBI:78844"/>
        <dbReference type="ChEBI" id="CHEBI:195366"/>
        <dbReference type="EC" id="2.1.2.9"/>
    </reaction>
</comment>
<evidence type="ECO:0000256" key="7">
    <source>
        <dbReference type="ARBA" id="ARBA00048558"/>
    </source>
</evidence>